<dbReference type="Gramene" id="mRNA:HanXRQr2_Chr16g0723801">
    <property type="protein sequence ID" value="CDS:HanXRQr2_Chr16g0723801.1"/>
    <property type="gene ID" value="HanXRQr2_Chr16g0723801"/>
</dbReference>
<gene>
    <name evidence="1" type="ORF">HanXRQr2_Chr16g0723801</name>
</gene>
<proteinExistence type="predicted"/>
<comment type="caution">
    <text evidence="1">The sequence shown here is derived from an EMBL/GenBank/DDBJ whole genome shotgun (WGS) entry which is preliminary data.</text>
</comment>
<evidence type="ECO:0000313" key="2">
    <source>
        <dbReference type="Proteomes" id="UP000215914"/>
    </source>
</evidence>
<reference evidence="1" key="2">
    <citation type="submission" date="2020-06" db="EMBL/GenBank/DDBJ databases">
        <title>Helianthus annuus Genome sequencing and assembly Release 2.</title>
        <authorList>
            <person name="Gouzy J."/>
            <person name="Langlade N."/>
            <person name="Munos S."/>
        </authorList>
    </citation>
    <scope>NUCLEOTIDE SEQUENCE</scope>
    <source>
        <tissue evidence="1">Leaves</tissue>
    </source>
</reference>
<name>A0A9K3DNQ0_HELAN</name>
<protein>
    <submittedName>
        <fullName evidence="1">Uncharacterized protein</fullName>
    </submittedName>
</protein>
<reference evidence="1" key="1">
    <citation type="journal article" date="2017" name="Nature">
        <title>The sunflower genome provides insights into oil metabolism, flowering and Asterid evolution.</title>
        <authorList>
            <person name="Badouin H."/>
            <person name="Gouzy J."/>
            <person name="Grassa C.J."/>
            <person name="Murat F."/>
            <person name="Staton S.E."/>
            <person name="Cottret L."/>
            <person name="Lelandais-Briere C."/>
            <person name="Owens G.L."/>
            <person name="Carrere S."/>
            <person name="Mayjonade B."/>
            <person name="Legrand L."/>
            <person name="Gill N."/>
            <person name="Kane N.C."/>
            <person name="Bowers J.E."/>
            <person name="Hubner S."/>
            <person name="Bellec A."/>
            <person name="Berard A."/>
            <person name="Berges H."/>
            <person name="Blanchet N."/>
            <person name="Boniface M.C."/>
            <person name="Brunel D."/>
            <person name="Catrice O."/>
            <person name="Chaidir N."/>
            <person name="Claudel C."/>
            <person name="Donnadieu C."/>
            <person name="Faraut T."/>
            <person name="Fievet G."/>
            <person name="Helmstetter N."/>
            <person name="King M."/>
            <person name="Knapp S.J."/>
            <person name="Lai Z."/>
            <person name="Le Paslier M.C."/>
            <person name="Lippi Y."/>
            <person name="Lorenzon L."/>
            <person name="Mandel J.R."/>
            <person name="Marage G."/>
            <person name="Marchand G."/>
            <person name="Marquand E."/>
            <person name="Bret-Mestries E."/>
            <person name="Morien E."/>
            <person name="Nambeesan S."/>
            <person name="Nguyen T."/>
            <person name="Pegot-Espagnet P."/>
            <person name="Pouilly N."/>
            <person name="Raftis F."/>
            <person name="Sallet E."/>
            <person name="Schiex T."/>
            <person name="Thomas J."/>
            <person name="Vandecasteele C."/>
            <person name="Vares D."/>
            <person name="Vear F."/>
            <person name="Vautrin S."/>
            <person name="Crespi M."/>
            <person name="Mangin B."/>
            <person name="Burke J.M."/>
            <person name="Salse J."/>
            <person name="Munos S."/>
            <person name="Vincourt P."/>
            <person name="Rieseberg L.H."/>
            <person name="Langlade N.B."/>
        </authorList>
    </citation>
    <scope>NUCLEOTIDE SEQUENCE</scope>
    <source>
        <tissue evidence="1">Leaves</tissue>
    </source>
</reference>
<dbReference type="AlphaFoldDB" id="A0A9K3DNQ0"/>
<sequence length="88" mass="10373">MNCLLLRVVCTYVRIYIYIYIYMCELYTNRNLNPTRDPEWSRVNSELGRSGPKPILNPLGICKPVTHTLQTFPHFHQHPHHSLITLSH</sequence>
<evidence type="ECO:0000313" key="1">
    <source>
        <dbReference type="EMBL" id="KAF5757953.1"/>
    </source>
</evidence>
<organism evidence="1 2">
    <name type="scientific">Helianthus annuus</name>
    <name type="common">Common sunflower</name>
    <dbReference type="NCBI Taxonomy" id="4232"/>
    <lineage>
        <taxon>Eukaryota</taxon>
        <taxon>Viridiplantae</taxon>
        <taxon>Streptophyta</taxon>
        <taxon>Embryophyta</taxon>
        <taxon>Tracheophyta</taxon>
        <taxon>Spermatophyta</taxon>
        <taxon>Magnoliopsida</taxon>
        <taxon>eudicotyledons</taxon>
        <taxon>Gunneridae</taxon>
        <taxon>Pentapetalae</taxon>
        <taxon>asterids</taxon>
        <taxon>campanulids</taxon>
        <taxon>Asterales</taxon>
        <taxon>Asteraceae</taxon>
        <taxon>Asteroideae</taxon>
        <taxon>Heliantheae alliance</taxon>
        <taxon>Heliantheae</taxon>
        <taxon>Helianthus</taxon>
    </lineage>
</organism>
<dbReference type="EMBL" id="MNCJ02000331">
    <property type="protein sequence ID" value="KAF5757953.1"/>
    <property type="molecule type" value="Genomic_DNA"/>
</dbReference>
<dbReference type="Proteomes" id="UP000215914">
    <property type="component" value="Unassembled WGS sequence"/>
</dbReference>
<accession>A0A9K3DNQ0</accession>
<keyword evidence="2" id="KW-1185">Reference proteome</keyword>